<dbReference type="SMART" id="SM00568">
    <property type="entry name" value="GRAM"/>
    <property type="match status" value="2"/>
</dbReference>
<organism evidence="3 4">
    <name type="scientific">Cinnamomum micranthum f. kanehirae</name>
    <dbReference type="NCBI Taxonomy" id="337451"/>
    <lineage>
        <taxon>Eukaryota</taxon>
        <taxon>Viridiplantae</taxon>
        <taxon>Streptophyta</taxon>
        <taxon>Embryophyta</taxon>
        <taxon>Tracheophyta</taxon>
        <taxon>Spermatophyta</taxon>
        <taxon>Magnoliopsida</taxon>
        <taxon>Magnoliidae</taxon>
        <taxon>Laurales</taxon>
        <taxon>Lauraceae</taxon>
        <taxon>Cinnamomum</taxon>
    </lineage>
</organism>
<dbReference type="Gene3D" id="2.30.29.30">
    <property type="entry name" value="Pleckstrin-homology domain (PH domain)/Phosphotyrosine-binding domain (PTB)"/>
    <property type="match status" value="2"/>
</dbReference>
<proteinExistence type="inferred from homology"/>
<keyword evidence="4" id="KW-1185">Reference proteome</keyword>
<reference evidence="3 4" key="1">
    <citation type="journal article" date="2019" name="Nat. Plants">
        <title>Stout camphor tree genome fills gaps in understanding of flowering plant genome evolution.</title>
        <authorList>
            <person name="Chaw S.M."/>
            <person name="Liu Y.C."/>
            <person name="Wu Y.W."/>
            <person name="Wang H.Y."/>
            <person name="Lin C.I."/>
            <person name="Wu C.S."/>
            <person name="Ke H.M."/>
            <person name="Chang L.Y."/>
            <person name="Hsu C.Y."/>
            <person name="Yang H.T."/>
            <person name="Sudianto E."/>
            <person name="Hsu M.H."/>
            <person name="Wu K.P."/>
            <person name="Wang L.N."/>
            <person name="Leebens-Mack J.H."/>
            <person name="Tsai I.J."/>
        </authorList>
    </citation>
    <scope>NUCLEOTIDE SEQUENCE [LARGE SCALE GENOMIC DNA]</scope>
    <source>
        <strain evidence="4">cv. Chaw 1501</strain>
        <tissue evidence="3">Young leaves</tissue>
    </source>
</reference>
<dbReference type="OrthoDB" id="1736712at2759"/>
<dbReference type="InterPro" id="IPR037848">
    <property type="entry name" value="GEM-like"/>
</dbReference>
<comment type="caution">
    <text evidence="3">The sequence shown here is derived from an EMBL/GenBank/DDBJ whole genome shotgun (WGS) entry which is preliminary data.</text>
</comment>
<dbReference type="EMBL" id="QPKB01000005">
    <property type="protein sequence ID" value="RWR84667.1"/>
    <property type="molecule type" value="Genomic_DNA"/>
</dbReference>
<evidence type="ECO:0000313" key="3">
    <source>
        <dbReference type="EMBL" id="RWR84667.1"/>
    </source>
</evidence>
<evidence type="ECO:0000313" key="4">
    <source>
        <dbReference type="Proteomes" id="UP000283530"/>
    </source>
</evidence>
<dbReference type="InterPro" id="IPR011993">
    <property type="entry name" value="PH-like_dom_sf"/>
</dbReference>
<dbReference type="Pfam" id="PF02893">
    <property type="entry name" value="GRAM"/>
    <property type="match status" value="2"/>
</dbReference>
<evidence type="ECO:0000256" key="1">
    <source>
        <dbReference type="ARBA" id="ARBA00009414"/>
    </source>
</evidence>
<dbReference type="Proteomes" id="UP000283530">
    <property type="component" value="Unassembled WGS sequence"/>
</dbReference>
<feature type="domain" description="GRAM" evidence="2">
    <location>
        <begin position="105"/>
        <end position="183"/>
    </location>
</feature>
<dbReference type="AlphaFoldDB" id="A0A3S3MY39"/>
<dbReference type="PANTHER" id="PTHR31969">
    <property type="entry name" value="GEM-LIKE PROTEIN 2"/>
    <property type="match status" value="1"/>
</dbReference>
<accession>A0A3S3MY39</accession>
<evidence type="ECO:0000259" key="2">
    <source>
        <dbReference type="SMART" id="SM00568"/>
    </source>
</evidence>
<comment type="similarity">
    <text evidence="1">Belongs to the GEM family.</text>
</comment>
<feature type="domain" description="GRAM" evidence="2">
    <location>
        <begin position="264"/>
        <end position="341"/>
    </location>
</feature>
<sequence>MKNSLHNQVVTIPVSSGTYDDRSLERSASVVEPANQFILPPIGTPQFKQNKVDSVMDWMSKVSKKADNFAQGVFEHVRLSPNLCDAMIGKLSLGAKILESGGVENVFRQNFNVGERELLLKACPCYLSTTSGPIAGLLFISTEKIAFCSERSLPFTSPSGGMIETPYKVLISLAQIIIADPADNVMRSTEKYIHIVTADNFDFWFMGFVNYHEAFRTLFSRVRHLLLRTVSRSSSVKLAPNLSQTMIGKLSLGARILQSGGAKNVFRKNFSVGERELLLKVCQCYLSTTAGPIAGLLFISTEKIAFHSERSLKLTSPSGVHRVPYKVLIPLRQISRADPTENAVRPTEKYIHIVTEDNSEFWFMGFVSYRKAFKCLQGAISQCKVNDPR</sequence>
<gene>
    <name evidence="3" type="ORF">CKAN_01349100</name>
</gene>
<name>A0A3S3MY39_9MAGN</name>
<protein>
    <submittedName>
        <fullName evidence="3">Putative GEM-like protein 8</fullName>
    </submittedName>
</protein>
<dbReference type="InterPro" id="IPR004182">
    <property type="entry name" value="GRAM"/>
</dbReference>